<proteinExistence type="predicted"/>
<dbReference type="EMBL" id="BK014933">
    <property type="protein sequence ID" value="DAD83310.1"/>
    <property type="molecule type" value="Genomic_DNA"/>
</dbReference>
<accession>A0A8S5MM23</accession>
<sequence length="97" mass="11557">MFICLLFCFYFVLLLPKIHFTMDLLNKYLSKRDYSGSEEDIYAQDIETFYNFSLLHNEEGRFLALLKKADKEQKRITYATEQDVLCSDIFVHQLTLV</sequence>
<reference evidence="1" key="1">
    <citation type="journal article" date="2021" name="Proc. Natl. Acad. Sci. U.S.A.">
        <title>A Catalog of Tens of Thousands of Viruses from Human Metagenomes Reveals Hidden Associations with Chronic Diseases.</title>
        <authorList>
            <person name="Tisza M.J."/>
            <person name="Buck C.B."/>
        </authorList>
    </citation>
    <scope>NUCLEOTIDE SEQUENCE</scope>
    <source>
        <strain evidence="1">CtsmU9</strain>
    </source>
</reference>
<protein>
    <submittedName>
        <fullName evidence="1">Uncharacterized protein</fullName>
    </submittedName>
</protein>
<organism evidence="1">
    <name type="scientific">Myoviridae sp. ctsmU9</name>
    <dbReference type="NCBI Taxonomy" id="2826706"/>
    <lineage>
        <taxon>Viruses</taxon>
        <taxon>Duplodnaviria</taxon>
        <taxon>Heunggongvirae</taxon>
        <taxon>Uroviricota</taxon>
        <taxon>Caudoviricetes</taxon>
    </lineage>
</organism>
<name>A0A8S5MM23_9CAUD</name>
<evidence type="ECO:0000313" key="1">
    <source>
        <dbReference type="EMBL" id="DAD83310.1"/>
    </source>
</evidence>